<organism evidence="1 2">
    <name type="scientific">Choiromyces venosus 120613-1</name>
    <dbReference type="NCBI Taxonomy" id="1336337"/>
    <lineage>
        <taxon>Eukaryota</taxon>
        <taxon>Fungi</taxon>
        <taxon>Dikarya</taxon>
        <taxon>Ascomycota</taxon>
        <taxon>Pezizomycotina</taxon>
        <taxon>Pezizomycetes</taxon>
        <taxon>Pezizales</taxon>
        <taxon>Tuberaceae</taxon>
        <taxon>Choiromyces</taxon>
    </lineage>
</organism>
<name>A0A3N4JCX8_9PEZI</name>
<proteinExistence type="predicted"/>
<keyword evidence="2" id="KW-1185">Reference proteome</keyword>
<dbReference type="Proteomes" id="UP000276215">
    <property type="component" value="Unassembled WGS sequence"/>
</dbReference>
<dbReference type="OrthoDB" id="9991317at2759"/>
<evidence type="ECO:0000313" key="2">
    <source>
        <dbReference type="Proteomes" id="UP000276215"/>
    </source>
</evidence>
<dbReference type="EMBL" id="ML120417">
    <property type="protein sequence ID" value="RPA96126.1"/>
    <property type="molecule type" value="Genomic_DNA"/>
</dbReference>
<dbReference type="InterPro" id="IPR011990">
    <property type="entry name" value="TPR-like_helical_dom_sf"/>
</dbReference>
<gene>
    <name evidence="1" type="ORF">L873DRAFT_1791754</name>
</gene>
<reference evidence="1 2" key="1">
    <citation type="journal article" date="2018" name="Nat. Ecol. Evol.">
        <title>Pezizomycetes genomes reveal the molecular basis of ectomycorrhizal truffle lifestyle.</title>
        <authorList>
            <person name="Murat C."/>
            <person name="Payen T."/>
            <person name="Noel B."/>
            <person name="Kuo A."/>
            <person name="Morin E."/>
            <person name="Chen J."/>
            <person name="Kohler A."/>
            <person name="Krizsan K."/>
            <person name="Balestrini R."/>
            <person name="Da Silva C."/>
            <person name="Montanini B."/>
            <person name="Hainaut M."/>
            <person name="Levati E."/>
            <person name="Barry K.W."/>
            <person name="Belfiori B."/>
            <person name="Cichocki N."/>
            <person name="Clum A."/>
            <person name="Dockter R.B."/>
            <person name="Fauchery L."/>
            <person name="Guy J."/>
            <person name="Iotti M."/>
            <person name="Le Tacon F."/>
            <person name="Lindquist E.A."/>
            <person name="Lipzen A."/>
            <person name="Malagnac F."/>
            <person name="Mello A."/>
            <person name="Molinier V."/>
            <person name="Miyauchi S."/>
            <person name="Poulain J."/>
            <person name="Riccioni C."/>
            <person name="Rubini A."/>
            <person name="Sitrit Y."/>
            <person name="Splivallo R."/>
            <person name="Traeger S."/>
            <person name="Wang M."/>
            <person name="Zifcakova L."/>
            <person name="Wipf D."/>
            <person name="Zambonelli A."/>
            <person name="Paolocci F."/>
            <person name="Nowrousian M."/>
            <person name="Ottonello S."/>
            <person name="Baldrian P."/>
            <person name="Spatafora J.W."/>
            <person name="Henrissat B."/>
            <person name="Nagy L.G."/>
            <person name="Aury J.M."/>
            <person name="Wincker P."/>
            <person name="Grigoriev I.V."/>
            <person name="Bonfante P."/>
            <person name="Martin F.M."/>
        </authorList>
    </citation>
    <scope>NUCLEOTIDE SEQUENCE [LARGE SCALE GENOMIC DNA]</scope>
    <source>
        <strain evidence="1 2">120613-1</strain>
    </source>
</reference>
<dbReference type="Gene3D" id="1.25.40.10">
    <property type="entry name" value="Tetratricopeptide repeat domain"/>
    <property type="match status" value="1"/>
</dbReference>
<evidence type="ECO:0000313" key="1">
    <source>
        <dbReference type="EMBL" id="RPA96126.1"/>
    </source>
</evidence>
<accession>A0A3N4JCX8</accession>
<dbReference type="AlphaFoldDB" id="A0A3N4JCX8"/>
<protein>
    <submittedName>
        <fullName evidence="1">Uncharacterized protein</fullName>
    </submittedName>
</protein>
<sequence length="105" mass="12108">MYSNLGNLFSARFDRMGDLDDLQKAIEHIEEAVTATPQDHPDRAYKYNNLGTCFESRYFRTLRRRLQRMPPLVSRGLELPHLTTQGSYSGGSQSRAFTMFGWEVS</sequence>
<dbReference type="STRING" id="1336337.A0A3N4JCX8"/>